<keyword evidence="5" id="KW-1185">Reference proteome</keyword>
<dbReference type="Pfam" id="PF16640">
    <property type="entry name" value="Big_3_5"/>
    <property type="match status" value="1"/>
</dbReference>
<name>B1VIQ7_CORU7</name>
<dbReference type="Gene3D" id="2.60.40.10">
    <property type="entry name" value="Immunoglobulins"/>
    <property type="match status" value="1"/>
</dbReference>
<dbReference type="EMBL" id="AM942444">
    <property type="protein sequence ID" value="CAQ05853.1"/>
    <property type="molecule type" value="Genomic_DNA"/>
</dbReference>
<proteinExistence type="predicted"/>
<dbReference type="KEGG" id="cur:cu1894"/>
<feature type="chain" id="PRO_5002771848" evidence="2">
    <location>
        <begin position="22"/>
        <end position="457"/>
    </location>
</feature>
<evidence type="ECO:0000256" key="2">
    <source>
        <dbReference type="SAM" id="SignalP"/>
    </source>
</evidence>
<evidence type="ECO:0000256" key="1">
    <source>
        <dbReference type="SAM" id="MobiDB-lite"/>
    </source>
</evidence>
<feature type="region of interest" description="Disordered" evidence="1">
    <location>
        <begin position="394"/>
        <end position="418"/>
    </location>
</feature>
<dbReference type="AlphaFoldDB" id="B1VIQ7"/>
<dbReference type="Proteomes" id="UP000001727">
    <property type="component" value="Chromosome"/>
</dbReference>
<dbReference type="GO" id="GO:0005975">
    <property type="term" value="P:carbohydrate metabolic process"/>
    <property type="evidence" value="ECO:0007669"/>
    <property type="project" value="UniProtKB-ARBA"/>
</dbReference>
<evidence type="ECO:0000313" key="5">
    <source>
        <dbReference type="Proteomes" id="UP000001727"/>
    </source>
</evidence>
<dbReference type="InterPro" id="IPR013783">
    <property type="entry name" value="Ig-like_fold"/>
</dbReference>
<organism evidence="4 5">
    <name type="scientific">Corynebacterium urealyticum (strain ATCC 43042 / DSM 7109)</name>
    <dbReference type="NCBI Taxonomy" id="504474"/>
    <lineage>
        <taxon>Bacteria</taxon>
        <taxon>Bacillati</taxon>
        <taxon>Actinomycetota</taxon>
        <taxon>Actinomycetes</taxon>
        <taxon>Mycobacteriales</taxon>
        <taxon>Corynebacteriaceae</taxon>
        <taxon>Corynebacterium</taxon>
    </lineage>
</organism>
<evidence type="ECO:0000259" key="3">
    <source>
        <dbReference type="Pfam" id="PF16640"/>
    </source>
</evidence>
<dbReference type="HOGENOM" id="CLU_033237_0_0_11"/>
<accession>B1VIQ7</accession>
<sequence length="457" mass="46962">MGSASAIALALGLVVAAPAQAEEAVEQEAGASSVTTAVKQVNLECVEDAGTIGGVIGNASQLTLTPDVVDVSYPERVQPGETFTVTVQPGEMATGGKGTARMKYDIALPQGVAVSNLRIVEPGTNLNATPPAVVQRVNAAGLPDENGEFARIWDGANSVNNGGNENDNWSNGVFGFGRVARAGLAVDANQQFRLPKIAFDVTAPDTPGAAIRTGLRAAGEGTGPAGKNNKNNALSLVASQNGAPGTAVAVYCHAGDAARALTNTVIAQATQTELAHTRPEVDLEADAEILPGDEVRFTATVTSAGESLPEVPEGAAAPKVVFYSGDEVIGEAEVDPATGKAVLDYAFAARGKHKVRAEFQEFVAKEFDGTVAAIWEKSESAPVTVTVSAFGFDIDNPEPKKPEEDQGNAGSLGSLTPGAEGSSGELQWWHKLLIVLGSLGVVFGIGAQLVQFLPGLR</sequence>
<evidence type="ECO:0000313" key="4">
    <source>
        <dbReference type="EMBL" id="CAQ05853.1"/>
    </source>
</evidence>
<keyword evidence="2" id="KW-0732">Signal</keyword>
<protein>
    <submittedName>
        <fullName evidence="4">Putative membrane protein</fullName>
    </submittedName>
</protein>
<gene>
    <name evidence="4" type="ordered locus">cu1894</name>
</gene>
<dbReference type="eggNOG" id="COG4625">
    <property type="taxonomic scope" value="Bacteria"/>
</dbReference>
<feature type="signal peptide" evidence="2">
    <location>
        <begin position="1"/>
        <end position="21"/>
    </location>
</feature>
<feature type="domain" description="Bacterial Ig-like" evidence="3">
    <location>
        <begin position="288"/>
        <end position="387"/>
    </location>
</feature>
<dbReference type="InterPro" id="IPR032109">
    <property type="entry name" value="Big_3_5"/>
</dbReference>
<reference evidence="4 5" key="1">
    <citation type="journal article" date="2008" name="J. Biotechnol.">
        <title>The lifestyle of Corynebacterium urealyticum derived from its complete genome sequence established by pyrosequencing.</title>
        <authorList>
            <person name="Tauch A."/>
            <person name="Trost E."/>
            <person name="Tilker A."/>
            <person name="Ludewig U."/>
            <person name="Schneiker S."/>
            <person name="Goesmann A."/>
            <person name="Arnold W."/>
            <person name="Bekel T."/>
            <person name="Brinkrolf K."/>
            <person name="Brune I."/>
            <person name="Goetker S."/>
            <person name="Kalinowski J."/>
            <person name="Kamp P.-B."/>
            <person name="Lobo F.P."/>
            <person name="Viehoever P."/>
            <person name="Weisshaar B."/>
            <person name="Soriano F."/>
            <person name="Droege M."/>
            <person name="Puehler A."/>
        </authorList>
    </citation>
    <scope>NUCLEOTIDE SEQUENCE [LARGE SCALE GENOMIC DNA]</scope>
    <source>
        <strain evidence="5">ATCC 43042 / DSM 7109</strain>
    </source>
</reference>